<evidence type="ECO:0000313" key="3">
    <source>
        <dbReference type="Proteomes" id="UP000536275"/>
    </source>
</evidence>
<reference evidence="2 3" key="1">
    <citation type="submission" date="2020-03" db="EMBL/GenBank/DDBJ databases">
        <title>FDA dAtabase for Regulatory Grade micrObial Sequences (FDA-ARGOS): Supporting development and validation of Infectious Disease Dx tests.</title>
        <authorList>
            <person name="Campos J."/>
            <person name="Goldberg B."/>
            <person name="Tallon L."/>
            <person name="Sadzewicz L."/>
            <person name="Vavikolanu K."/>
            <person name="Mehta A."/>
            <person name="Aluvathingal J."/>
            <person name="Nadendla S."/>
            <person name="Nandy P."/>
            <person name="Geyer C."/>
            <person name="Yan Y."/>
            <person name="Sichtig H."/>
        </authorList>
    </citation>
    <scope>NUCLEOTIDE SEQUENCE [LARGE SCALE GENOMIC DNA]</scope>
    <source>
        <strain evidence="2 3">FDAARGOS_656</strain>
    </source>
</reference>
<dbReference type="Proteomes" id="UP000536275">
    <property type="component" value="Unassembled WGS sequence"/>
</dbReference>
<feature type="compositionally biased region" description="Basic residues" evidence="1">
    <location>
        <begin position="69"/>
        <end position="89"/>
    </location>
</feature>
<sequence>MATEYGDDDGGLYFHSTQMQSIHESLQQEENQRLYLQTSIKKLESFKHVNNDSSNNSNSGAVSVVQIKKKAATKKRKLMARKPNVKKPKSSSEAVRQAFEKDKFAYFTNNQAKIDDFLPGKSTSTEPSTSNQGSLISSDDLERHSQKDSDNGNTIPDQNSAIAISEMESTAAHEVEEIFSTPSYVPSNQLNADQDRSDESESSIIMLADNIVSTQPDIVESISDSESEIEIIERPRLQVLRQVEECKEPANDDYSEEKYRFVSNWFENKQETGNTSHMQVPSSPELQFENAGNTFLNSSLVEEDEFTKLKATELRERFKDWGLKPVQRKDKMLEILQGISTLYPQNLY</sequence>
<feature type="region of interest" description="Disordered" evidence="1">
    <location>
        <begin position="115"/>
        <end position="157"/>
    </location>
</feature>
<feature type="compositionally biased region" description="Basic and acidic residues" evidence="1">
    <location>
        <begin position="140"/>
        <end position="150"/>
    </location>
</feature>
<accession>A0A8H6F241</accession>
<gene>
    <name evidence="2" type="ORF">FOB64_004646</name>
</gene>
<proteinExistence type="predicted"/>
<dbReference type="AlphaFoldDB" id="A0A8H6F241"/>
<protein>
    <submittedName>
        <fullName evidence="2">Uncharacterized protein</fullName>
    </submittedName>
</protein>
<comment type="caution">
    <text evidence="2">The sequence shown here is derived from an EMBL/GenBank/DDBJ whole genome shotgun (WGS) entry which is preliminary data.</text>
</comment>
<evidence type="ECO:0000256" key="1">
    <source>
        <dbReference type="SAM" id="MobiDB-lite"/>
    </source>
</evidence>
<feature type="region of interest" description="Disordered" evidence="1">
    <location>
        <begin position="69"/>
        <end position="94"/>
    </location>
</feature>
<organism evidence="2 3">
    <name type="scientific">Candida albicans</name>
    <name type="common">Yeast</name>
    <dbReference type="NCBI Taxonomy" id="5476"/>
    <lineage>
        <taxon>Eukaryota</taxon>
        <taxon>Fungi</taxon>
        <taxon>Dikarya</taxon>
        <taxon>Ascomycota</taxon>
        <taxon>Saccharomycotina</taxon>
        <taxon>Pichiomycetes</taxon>
        <taxon>Debaryomycetaceae</taxon>
        <taxon>Candida/Lodderomyces clade</taxon>
        <taxon>Candida</taxon>
    </lineage>
</organism>
<dbReference type="EMBL" id="JABWAD010000057">
    <property type="protein sequence ID" value="KAF6066464.1"/>
    <property type="molecule type" value="Genomic_DNA"/>
</dbReference>
<evidence type="ECO:0000313" key="2">
    <source>
        <dbReference type="EMBL" id="KAF6066464.1"/>
    </source>
</evidence>
<name>A0A8H6F241_CANAX</name>
<feature type="compositionally biased region" description="Polar residues" evidence="1">
    <location>
        <begin position="121"/>
        <end position="137"/>
    </location>
</feature>